<dbReference type="Pfam" id="PF07645">
    <property type="entry name" value="EGF_CA"/>
    <property type="match status" value="6"/>
</dbReference>
<keyword evidence="15" id="KW-1185">Reference proteome</keyword>
<keyword evidence="4" id="KW-0812">Transmembrane</keyword>
<sequence>VNTYGGAKCVCPSGFQYDTKQNCVDINECSSEHSCTQICTNTVGSYICSCNEGYIYNSTTNTCLDIDECREGTHKCHEKCDNTEGSYRCSCETGLFLQLDGVSCEVDVPCINTTSCSEKCANINGIETCLCGKGKVLATDKTSCDDLDLCKNTSCTEGCVETKGNTSFECLCNTGKYLAADGTTCSECVNGKYGLNCSKICSCETANTKSCNVVDGTCECQSGWKGNNCTFDEDECGNGSASCQIHSRCINTLGSFTCVCNDGFILRESICKDCDDDFYGTNCSSHCSCGAHSKCNKTDGACYCKLGWKGNNCDIDIDECRENIHNCSSSLLEVCSNTEGGYKCVCNAGYTKLCDSCECKDINECASAENNSCSYKPGCNNTDGGYTCSCPAGYKLDNNGRNCQECTANTYELNCSQSCTCVMANTKACDTINGHCLCLSGWKGDRCESDVNECTEQSVSCRQNSHCVNTAGSFTCLCDIGFYDDTNGQCKALLSTHKVAAIITLDYNISNINLADQSSENYQRLAENVQNGLLESLKKVEPSVISLTVTKLSKGSLIVETEITMGTKNSTEKASEVVLGKALVEMMQNGNAIRIDSTPVGMSALTLNGGELSKSDGACDIQSKIEPCSAFDVCEEVGKEAVCK</sequence>
<dbReference type="SUPFAM" id="SSF57184">
    <property type="entry name" value="Growth factor receptor domain"/>
    <property type="match status" value="4"/>
</dbReference>
<dbReference type="PROSITE" id="PS50026">
    <property type="entry name" value="EGF_3"/>
    <property type="match status" value="4"/>
</dbReference>
<dbReference type="InterPro" id="IPR018097">
    <property type="entry name" value="EGF_Ca-bd_CS"/>
</dbReference>
<evidence type="ECO:0000256" key="5">
    <source>
        <dbReference type="ARBA" id="ARBA00022729"/>
    </source>
</evidence>
<keyword evidence="8" id="KW-0472">Membrane</keyword>
<keyword evidence="3" id="KW-0254">Endocytosis</keyword>
<feature type="disulfide bond" evidence="12">
    <location>
        <begin position="327"/>
        <end position="344"/>
    </location>
</feature>
<evidence type="ECO:0000256" key="12">
    <source>
        <dbReference type="PROSITE-ProRule" id="PRU00076"/>
    </source>
</evidence>
<evidence type="ECO:0000256" key="11">
    <source>
        <dbReference type="ARBA" id="ARBA00023180"/>
    </source>
</evidence>
<organism evidence="14 15">
    <name type="scientific">Lymnaea stagnalis</name>
    <name type="common">Great pond snail</name>
    <name type="synonym">Helix stagnalis</name>
    <dbReference type="NCBI Taxonomy" id="6523"/>
    <lineage>
        <taxon>Eukaryota</taxon>
        <taxon>Metazoa</taxon>
        <taxon>Spiralia</taxon>
        <taxon>Lophotrochozoa</taxon>
        <taxon>Mollusca</taxon>
        <taxon>Gastropoda</taxon>
        <taxon>Heterobranchia</taxon>
        <taxon>Euthyneura</taxon>
        <taxon>Panpulmonata</taxon>
        <taxon>Hygrophila</taxon>
        <taxon>Lymnaeoidea</taxon>
        <taxon>Lymnaeidae</taxon>
        <taxon>Lymnaea</taxon>
    </lineage>
</organism>
<evidence type="ECO:0000313" key="14">
    <source>
        <dbReference type="EMBL" id="CAL1534782.1"/>
    </source>
</evidence>
<dbReference type="SMART" id="SM00181">
    <property type="entry name" value="EGF"/>
    <property type="match status" value="11"/>
</dbReference>
<feature type="non-terminal residue" evidence="14">
    <location>
        <position position="1"/>
    </location>
</feature>
<feature type="domain" description="EGF-like" evidence="13">
    <location>
        <begin position="361"/>
        <end position="404"/>
    </location>
</feature>
<evidence type="ECO:0000256" key="2">
    <source>
        <dbReference type="ARBA" id="ARBA00022536"/>
    </source>
</evidence>
<keyword evidence="7" id="KW-1133">Transmembrane helix</keyword>
<keyword evidence="10" id="KW-0675">Receptor</keyword>
<dbReference type="Gene3D" id="2.170.300.10">
    <property type="entry name" value="Tie2 ligand-binding domain superfamily"/>
    <property type="match status" value="1"/>
</dbReference>
<feature type="domain" description="EGF-like" evidence="13">
    <location>
        <begin position="450"/>
        <end position="488"/>
    </location>
</feature>
<comment type="caution">
    <text evidence="14">The sequence shown here is derived from an EMBL/GenBank/DDBJ whole genome shotgun (WGS) entry which is preliminary data.</text>
</comment>
<dbReference type="PROSITE" id="PS01187">
    <property type="entry name" value="EGF_CA"/>
    <property type="match status" value="4"/>
</dbReference>
<dbReference type="Gene3D" id="2.10.25.10">
    <property type="entry name" value="Laminin"/>
    <property type="match status" value="7"/>
</dbReference>
<evidence type="ECO:0000256" key="3">
    <source>
        <dbReference type="ARBA" id="ARBA00022583"/>
    </source>
</evidence>
<feature type="domain" description="EGF-like" evidence="13">
    <location>
        <begin position="232"/>
        <end position="270"/>
    </location>
</feature>
<dbReference type="InterPro" id="IPR000152">
    <property type="entry name" value="EGF-type_Asp/Asn_hydroxyl_site"/>
</dbReference>
<evidence type="ECO:0000256" key="7">
    <source>
        <dbReference type="ARBA" id="ARBA00022989"/>
    </source>
</evidence>
<feature type="domain" description="EGF-like" evidence="13">
    <location>
        <begin position="316"/>
        <end position="355"/>
    </location>
</feature>
<proteinExistence type="predicted"/>
<dbReference type="InterPro" id="IPR009030">
    <property type="entry name" value="Growth_fac_rcpt_cys_sf"/>
</dbReference>
<dbReference type="PROSITE" id="PS01186">
    <property type="entry name" value="EGF_2"/>
    <property type="match status" value="2"/>
</dbReference>
<evidence type="ECO:0000313" key="15">
    <source>
        <dbReference type="Proteomes" id="UP001497497"/>
    </source>
</evidence>
<name>A0AAV2HMV8_LYMST</name>
<evidence type="ECO:0000256" key="9">
    <source>
        <dbReference type="ARBA" id="ARBA00023157"/>
    </source>
</evidence>
<keyword evidence="9 12" id="KW-1015">Disulfide bond</keyword>
<dbReference type="PANTHER" id="PTHR24050:SF27">
    <property type="entry name" value="FIBRILLIN-1"/>
    <property type="match status" value="1"/>
</dbReference>
<dbReference type="InterPro" id="IPR049883">
    <property type="entry name" value="NOTCH1_EGF-like"/>
</dbReference>
<evidence type="ECO:0000256" key="10">
    <source>
        <dbReference type="ARBA" id="ARBA00023170"/>
    </source>
</evidence>
<keyword evidence="6" id="KW-0677">Repeat</keyword>
<dbReference type="GO" id="GO:0016020">
    <property type="term" value="C:membrane"/>
    <property type="evidence" value="ECO:0007669"/>
    <property type="project" value="UniProtKB-SubCell"/>
</dbReference>
<keyword evidence="2 12" id="KW-0245">EGF-like domain</keyword>
<dbReference type="PROSITE" id="PS00010">
    <property type="entry name" value="ASX_HYDROXYL"/>
    <property type="match status" value="5"/>
</dbReference>
<evidence type="ECO:0000256" key="6">
    <source>
        <dbReference type="ARBA" id="ARBA00022737"/>
    </source>
</evidence>
<gene>
    <name evidence="14" type="ORF">GSLYS_00008742001</name>
</gene>
<dbReference type="EMBL" id="CAXITT010000182">
    <property type="protein sequence ID" value="CAL1534782.1"/>
    <property type="molecule type" value="Genomic_DNA"/>
</dbReference>
<dbReference type="CDD" id="cd00054">
    <property type="entry name" value="EGF_CA"/>
    <property type="match status" value="3"/>
</dbReference>
<reference evidence="14 15" key="1">
    <citation type="submission" date="2024-04" db="EMBL/GenBank/DDBJ databases">
        <authorList>
            <consortium name="Genoscope - CEA"/>
            <person name="William W."/>
        </authorList>
    </citation>
    <scope>NUCLEOTIDE SEQUENCE [LARGE SCALE GENOMIC DNA]</scope>
</reference>
<dbReference type="SMART" id="SM00179">
    <property type="entry name" value="EGF_CA"/>
    <property type="match status" value="7"/>
</dbReference>
<dbReference type="GO" id="GO:0005576">
    <property type="term" value="C:extracellular region"/>
    <property type="evidence" value="ECO:0007669"/>
    <property type="project" value="UniProtKB-SubCell"/>
</dbReference>
<evidence type="ECO:0000256" key="8">
    <source>
        <dbReference type="ARBA" id="ARBA00023136"/>
    </source>
</evidence>
<dbReference type="InterPro" id="IPR001881">
    <property type="entry name" value="EGF-like_Ca-bd_dom"/>
</dbReference>
<dbReference type="InterPro" id="IPR052235">
    <property type="entry name" value="Nephronectin_domain"/>
</dbReference>
<dbReference type="AlphaFoldDB" id="A0AAV2HMV8"/>
<dbReference type="FunFam" id="2.10.25.10:FF:000009">
    <property type="entry name" value="Low-density lipoprotein receptor isoform 1"/>
    <property type="match status" value="1"/>
</dbReference>
<accession>A0AAV2HMV8</accession>
<evidence type="ECO:0000256" key="1">
    <source>
        <dbReference type="ARBA" id="ARBA00004479"/>
    </source>
</evidence>
<dbReference type="GO" id="GO:0006897">
    <property type="term" value="P:endocytosis"/>
    <property type="evidence" value="ECO:0007669"/>
    <property type="project" value="UniProtKB-KW"/>
</dbReference>
<dbReference type="InterPro" id="IPR000742">
    <property type="entry name" value="EGF"/>
</dbReference>
<dbReference type="GO" id="GO:0005509">
    <property type="term" value="F:calcium ion binding"/>
    <property type="evidence" value="ECO:0007669"/>
    <property type="project" value="InterPro"/>
</dbReference>
<evidence type="ECO:0000256" key="4">
    <source>
        <dbReference type="ARBA" id="ARBA00022692"/>
    </source>
</evidence>
<dbReference type="SUPFAM" id="SSF57196">
    <property type="entry name" value="EGF/Laminin"/>
    <property type="match status" value="1"/>
</dbReference>
<dbReference type="FunFam" id="2.10.25.10:FF:000038">
    <property type="entry name" value="Fibrillin 2"/>
    <property type="match status" value="2"/>
</dbReference>
<dbReference type="PRINTS" id="PR00011">
    <property type="entry name" value="EGFLAMININ"/>
</dbReference>
<keyword evidence="5" id="KW-0732">Signal</keyword>
<evidence type="ECO:0000259" key="13">
    <source>
        <dbReference type="PROSITE" id="PS50026"/>
    </source>
</evidence>
<dbReference type="PANTHER" id="PTHR24050">
    <property type="entry name" value="PA14 DOMAIN-CONTAINING PROTEIN"/>
    <property type="match status" value="1"/>
</dbReference>
<comment type="caution">
    <text evidence="12">Lacks conserved residue(s) required for the propagation of feature annotation.</text>
</comment>
<comment type="subcellular location">
    <subcellularLocation>
        <location evidence="1">Membrane</location>
        <topology evidence="1">Single-pass type I membrane protein</topology>
    </subcellularLocation>
</comment>
<dbReference type="Proteomes" id="UP001497497">
    <property type="component" value="Unassembled WGS sequence"/>
</dbReference>
<keyword evidence="11" id="KW-0325">Glycoprotein</keyword>
<protein>
    <recommendedName>
        <fullName evidence="13">EGF-like domain-containing protein</fullName>
    </recommendedName>
</protein>